<dbReference type="InterPro" id="IPR023394">
    <property type="entry name" value="Sec7_C_sf"/>
</dbReference>
<dbReference type="SUPFAM" id="SSF48425">
    <property type="entry name" value="Sec7 domain"/>
    <property type="match status" value="1"/>
</dbReference>
<protein>
    <submittedName>
        <fullName evidence="2">Sec7 domain containing protein, putative</fullName>
    </submittedName>
</protein>
<organism evidence="2 3">
    <name type="scientific">Angomonas deanei</name>
    <dbReference type="NCBI Taxonomy" id="59799"/>
    <lineage>
        <taxon>Eukaryota</taxon>
        <taxon>Discoba</taxon>
        <taxon>Euglenozoa</taxon>
        <taxon>Kinetoplastea</taxon>
        <taxon>Metakinetoplastina</taxon>
        <taxon>Trypanosomatida</taxon>
        <taxon>Trypanosomatidae</taxon>
        <taxon>Strigomonadinae</taxon>
        <taxon>Angomonas</taxon>
    </lineage>
</organism>
<evidence type="ECO:0000313" key="3">
    <source>
        <dbReference type="Proteomes" id="UP000515908"/>
    </source>
</evidence>
<dbReference type="Gene3D" id="1.10.1000.11">
    <property type="entry name" value="Arf Nucleotide-binding Site Opener,domain 2"/>
    <property type="match status" value="1"/>
</dbReference>
<accession>A0A7G2C5F4</accession>
<dbReference type="PANTHER" id="PTHR10663:SF388">
    <property type="entry name" value="GOLGI-SPECIFIC BREFELDIN A-RESISTANCE GUANINE NUCLEOTIDE EXCHANGE FACTOR 1"/>
    <property type="match status" value="1"/>
</dbReference>
<dbReference type="GO" id="GO:0005737">
    <property type="term" value="C:cytoplasm"/>
    <property type="evidence" value="ECO:0007669"/>
    <property type="project" value="UniProtKB-ARBA"/>
</dbReference>
<dbReference type="GO" id="GO:0032012">
    <property type="term" value="P:regulation of ARF protein signal transduction"/>
    <property type="evidence" value="ECO:0007669"/>
    <property type="project" value="InterPro"/>
</dbReference>
<dbReference type="EMBL" id="LR877148">
    <property type="protein sequence ID" value="CAD2214966.1"/>
    <property type="molecule type" value="Genomic_DNA"/>
</dbReference>
<dbReference type="VEuPathDB" id="TriTrypDB:ADEAN_000241900"/>
<dbReference type="Pfam" id="PF01369">
    <property type="entry name" value="Sec7"/>
    <property type="match status" value="1"/>
</dbReference>
<dbReference type="AlphaFoldDB" id="A0A7G2C5F4"/>
<dbReference type="PROSITE" id="PS50190">
    <property type="entry name" value="SEC7"/>
    <property type="match status" value="1"/>
</dbReference>
<dbReference type="GO" id="GO:0005085">
    <property type="term" value="F:guanyl-nucleotide exchange factor activity"/>
    <property type="evidence" value="ECO:0007669"/>
    <property type="project" value="InterPro"/>
</dbReference>
<gene>
    <name evidence="2" type="ORF">ADEAN_000241900</name>
</gene>
<name>A0A7G2C5F4_9TRYP</name>
<dbReference type="FunFam" id="1.10.1000.11:FF:000002">
    <property type="entry name" value="Cytohesin 1"/>
    <property type="match status" value="1"/>
</dbReference>
<dbReference type="GO" id="GO:0016192">
    <property type="term" value="P:vesicle-mediated transport"/>
    <property type="evidence" value="ECO:0007669"/>
    <property type="project" value="UniProtKB-ARBA"/>
</dbReference>
<keyword evidence="3" id="KW-1185">Reference proteome</keyword>
<dbReference type="InterPro" id="IPR035999">
    <property type="entry name" value="Sec7_dom_sf"/>
</dbReference>
<feature type="domain" description="SEC7" evidence="1">
    <location>
        <begin position="81"/>
        <end position="317"/>
    </location>
</feature>
<evidence type="ECO:0000313" key="2">
    <source>
        <dbReference type="EMBL" id="CAD2214966.1"/>
    </source>
</evidence>
<dbReference type="GO" id="GO:0012505">
    <property type="term" value="C:endomembrane system"/>
    <property type="evidence" value="ECO:0007669"/>
    <property type="project" value="UniProtKB-ARBA"/>
</dbReference>
<proteinExistence type="predicted"/>
<dbReference type="PANTHER" id="PTHR10663">
    <property type="entry name" value="GUANYL-NUCLEOTIDE EXCHANGE FACTOR"/>
    <property type="match status" value="1"/>
</dbReference>
<dbReference type="SMART" id="SM00222">
    <property type="entry name" value="Sec7"/>
    <property type="match status" value="1"/>
</dbReference>
<sequence>MSDASFVAYCFSFFFLSWRFDSVIPKVFDLFKSVLTDNTLETGSDSLKATVSTALVGLLQSLRGLQVSAAFTSEQTNFDSLAKRVIQEKDLLSTFSDYFNDAPLKKGVAFLLQNAVRIPIGSNVVEAVREHKTWFILEEPAGGREIGACLFRLSRVLDKRSLGNYIGDLGREDIVVKEGENPGNVLGTVAFYNDQLQGFMHQFDFAGKSLLDSTREMVYSLCLPGEAQKIDRVMECFANHWYAQNSGGGQVLNPFRGSSGCFILAFAMIMLNTDQHSPSVKNRMTFREFVNMNRGIDDGESLPEDYLRVAYDDIKGHEIIMAEMMFKGFENNISWHLEMCTTTRNKYDCALAFIQVGEGAYVLSKPLVSEVVSSEFLNLVRPALLHANDILTRNEATGGLEKVFTAVSPVVRSFWYSAPPYRECRSCSVTPRQAGTALWQMRSWRRCWASCPLRTVSPSYKRASPSPLLCTKYSARFRWRPRRGRSPAGVVSPSSSSLCFLEESSGATRVVTATSFPLFYMARQKRYQSTF</sequence>
<dbReference type="CDD" id="cd00171">
    <property type="entry name" value="Sec7"/>
    <property type="match status" value="1"/>
</dbReference>
<dbReference type="OrthoDB" id="430364at2759"/>
<dbReference type="Proteomes" id="UP000515908">
    <property type="component" value="Chromosome 04"/>
</dbReference>
<dbReference type="InterPro" id="IPR000904">
    <property type="entry name" value="Sec7_dom"/>
</dbReference>
<reference evidence="2 3" key="1">
    <citation type="submission" date="2020-08" db="EMBL/GenBank/DDBJ databases">
        <authorList>
            <person name="Newling K."/>
            <person name="Davey J."/>
            <person name="Forrester S."/>
        </authorList>
    </citation>
    <scope>NUCLEOTIDE SEQUENCE [LARGE SCALE GENOMIC DNA]</scope>
    <source>
        <strain evidence="3">Crithidia deanei Carvalho (ATCC PRA-265)</strain>
    </source>
</reference>
<evidence type="ECO:0000259" key="1">
    <source>
        <dbReference type="PROSITE" id="PS50190"/>
    </source>
</evidence>